<evidence type="ECO:0000256" key="1">
    <source>
        <dbReference type="ARBA" id="ARBA00012528"/>
    </source>
</evidence>
<dbReference type="NCBIfam" id="TIGR00254">
    <property type="entry name" value="GGDEF"/>
    <property type="match status" value="1"/>
</dbReference>
<accession>V2V2U7</accession>
<feature type="domain" description="GGDEF" evidence="4">
    <location>
        <begin position="196"/>
        <end position="326"/>
    </location>
</feature>
<keyword evidence="3" id="KW-1133">Transmembrane helix</keyword>
<feature type="transmembrane region" description="Helical" evidence="3">
    <location>
        <begin position="6"/>
        <end position="28"/>
    </location>
</feature>
<dbReference type="Gene3D" id="3.30.70.270">
    <property type="match status" value="1"/>
</dbReference>
<dbReference type="GO" id="GO:0043709">
    <property type="term" value="P:cell adhesion involved in single-species biofilm formation"/>
    <property type="evidence" value="ECO:0007669"/>
    <property type="project" value="TreeGrafter"/>
</dbReference>
<feature type="transmembrane region" description="Helical" evidence="3">
    <location>
        <begin position="63"/>
        <end position="85"/>
    </location>
</feature>
<dbReference type="EMBL" id="AYEV01000007">
    <property type="protein sequence ID" value="ESK56597.1"/>
    <property type="molecule type" value="Genomic_DNA"/>
</dbReference>
<name>V2V2U7_9GAMM</name>
<reference evidence="5 6" key="1">
    <citation type="submission" date="2013-10" db="EMBL/GenBank/DDBJ databases">
        <title>The Genome Sequence of Acinetobacter tjernbergiae CIP107465.</title>
        <authorList>
            <consortium name="The Broad Institute Genomics Platform"/>
            <consortium name="The Broad Institute Genome Sequencing Center for Infectious Disease"/>
            <person name="Cerqueira G."/>
            <person name="Feldgarden M."/>
            <person name="Courvalin P."/>
            <person name="Grillot-Courvalin C."/>
            <person name="Clermont D."/>
            <person name="Rocha E."/>
            <person name="Yoon E.-J."/>
            <person name="Nemec A."/>
            <person name="Young S.K."/>
            <person name="Zeng Q."/>
            <person name="Gargeya S."/>
            <person name="Fitzgerald M."/>
            <person name="Abouelleil A."/>
            <person name="Alvarado L."/>
            <person name="Berlin A.M."/>
            <person name="Chapman S.B."/>
            <person name="Gainer-Dewar J."/>
            <person name="Goldberg J."/>
            <person name="Gnerre S."/>
            <person name="Griggs A."/>
            <person name="Gujja S."/>
            <person name="Hansen M."/>
            <person name="Howarth C."/>
            <person name="Imamovic A."/>
            <person name="Ireland A."/>
            <person name="Larimer J."/>
            <person name="McCowan C."/>
            <person name="Murphy C."/>
            <person name="Pearson M."/>
            <person name="Poon T.W."/>
            <person name="Priest M."/>
            <person name="Roberts A."/>
            <person name="Saif S."/>
            <person name="Shea T."/>
            <person name="Sykes S."/>
            <person name="Wortman J."/>
            <person name="Nusbaum C."/>
            <person name="Birren B."/>
        </authorList>
    </citation>
    <scope>NUCLEOTIDE SEQUENCE [LARGE SCALE GENOMIC DNA]</scope>
    <source>
        <strain evidence="5 6">CIP 107465</strain>
    </source>
</reference>
<evidence type="ECO:0000313" key="6">
    <source>
        <dbReference type="Proteomes" id="UP000017404"/>
    </source>
</evidence>
<comment type="catalytic activity">
    <reaction evidence="2">
        <text>2 GTP = 3',3'-c-di-GMP + 2 diphosphate</text>
        <dbReference type="Rhea" id="RHEA:24898"/>
        <dbReference type="ChEBI" id="CHEBI:33019"/>
        <dbReference type="ChEBI" id="CHEBI:37565"/>
        <dbReference type="ChEBI" id="CHEBI:58805"/>
        <dbReference type="EC" id="2.7.7.65"/>
    </reaction>
</comment>
<dbReference type="InterPro" id="IPR050469">
    <property type="entry name" value="Diguanylate_Cyclase"/>
</dbReference>
<keyword evidence="3" id="KW-0812">Transmembrane</keyword>
<dbReference type="InterPro" id="IPR043128">
    <property type="entry name" value="Rev_trsase/Diguanyl_cyclase"/>
</dbReference>
<dbReference type="STRING" id="202955.GCA_000759995_03207"/>
<feature type="transmembrane region" description="Helical" evidence="3">
    <location>
        <begin position="40"/>
        <end position="57"/>
    </location>
</feature>
<dbReference type="SUPFAM" id="SSF55073">
    <property type="entry name" value="Nucleotide cyclase"/>
    <property type="match status" value="1"/>
</dbReference>
<dbReference type="Pfam" id="PF00990">
    <property type="entry name" value="GGDEF"/>
    <property type="match status" value="1"/>
</dbReference>
<dbReference type="PATRIC" id="fig|1120928.5.peg.955"/>
<dbReference type="GO" id="GO:0052621">
    <property type="term" value="F:diguanylate cyclase activity"/>
    <property type="evidence" value="ECO:0007669"/>
    <property type="project" value="UniProtKB-EC"/>
</dbReference>
<dbReference type="PROSITE" id="PS50887">
    <property type="entry name" value="GGDEF"/>
    <property type="match status" value="1"/>
</dbReference>
<proteinExistence type="predicted"/>
<evidence type="ECO:0000256" key="3">
    <source>
        <dbReference type="SAM" id="Phobius"/>
    </source>
</evidence>
<organism evidence="5 6">
    <name type="scientific">Acinetobacter tjernbergiae DSM 14971 = CIP 107465</name>
    <dbReference type="NCBI Taxonomy" id="1120928"/>
    <lineage>
        <taxon>Bacteria</taxon>
        <taxon>Pseudomonadati</taxon>
        <taxon>Pseudomonadota</taxon>
        <taxon>Gammaproteobacteria</taxon>
        <taxon>Moraxellales</taxon>
        <taxon>Moraxellaceae</taxon>
        <taxon>Acinetobacter</taxon>
    </lineage>
</organism>
<keyword evidence="6" id="KW-1185">Reference proteome</keyword>
<evidence type="ECO:0000313" key="5">
    <source>
        <dbReference type="EMBL" id="ESK56597.1"/>
    </source>
</evidence>
<dbReference type="Proteomes" id="UP000017404">
    <property type="component" value="Unassembled WGS sequence"/>
</dbReference>
<sequence>MSNPQLTLAAPFTAILYLLGSWLGAYAISLKLNTVFQHKLAFWIIFFAVLALTYYSYVEPQIWFRLIILNLALGSVGLLVIPTLLRQLPQTRSFDRWVSIFYFLNVLYSFVRATINFLFLENIDHDHFTLTSSTWWLLGMSVNIILNILFAIVLSGCVIKDVIQHLNNERLHDPLTHLLNRRGFFEKSATLPVTSQSYFLVSLDLDHFKTINDTWGHYIGDQILYGVSQMMLQDKQPNDLIARFGGEEFICLFLAEDAAAALVRIEHYKMLLEQTSFTHYQIKMTASYGLTHIHNVHDIEYALQRADDLLYQAKTNGRNQISFDLML</sequence>
<dbReference type="EC" id="2.7.7.65" evidence="1"/>
<dbReference type="CDD" id="cd01949">
    <property type="entry name" value="GGDEF"/>
    <property type="match status" value="1"/>
</dbReference>
<dbReference type="AlphaFoldDB" id="V2V2U7"/>
<feature type="transmembrane region" description="Helical" evidence="3">
    <location>
        <begin position="135"/>
        <end position="159"/>
    </location>
</feature>
<evidence type="ECO:0000259" key="4">
    <source>
        <dbReference type="PROSITE" id="PS50887"/>
    </source>
</evidence>
<gene>
    <name evidence="5" type="ORF">F990_00931</name>
</gene>
<dbReference type="InterPro" id="IPR000160">
    <property type="entry name" value="GGDEF_dom"/>
</dbReference>
<dbReference type="GO" id="GO:1902201">
    <property type="term" value="P:negative regulation of bacterial-type flagellum-dependent cell motility"/>
    <property type="evidence" value="ECO:0007669"/>
    <property type="project" value="TreeGrafter"/>
</dbReference>
<comment type="caution">
    <text evidence="5">The sequence shown here is derived from an EMBL/GenBank/DDBJ whole genome shotgun (WGS) entry which is preliminary data.</text>
</comment>
<dbReference type="PANTHER" id="PTHR45138">
    <property type="entry name" value="REGULATORY COMPONENTS OF SENSORY TRANSDUCTION SYSTEM"/>
    <property type="match status" value="1"/>
</dbReference>
<feature type="transmembrane region" description="Helical" evidence="3">
    <location>
        <begin position="97"/>
        <end position="115"/>
    </location>
</feature>
<evidence type="ECO:0000256" key="2">
    <source>
        <dbReference type="ARBA" id="ARBA00034247"/>
    </source>
</evidence>
<dbReference type="eggNOG" id="COG3706">
    <property type="taxonomic scope" value="Bacteria"/>
</dbReference>
<keyword evidence="3" id="KW-0472">Membrane</keyword>
<dbReference type="SMART" id="SM00267">
    <property type="entry name" value="GGDEF"/>
    <property type="match status" value="1"/>
</dbReference>
<dbReference type="GO" id="GO:0005886">
    <property type="term" value="C:plasma membrane"/>
    <property type="evidence" value="ECO:0007669"/>
    <property type="project" value="TreeGrafter"/>
</dbReference>
<dbReference type="PANTHER" id="PTHR45138:SF9">
    <property type="entry name" value="DIGUANYLATE CYCLASE DGCM-RELATED"/>
    <property type="match status" value="1"/>
</dbReference>
<protein>
    <recommendedName>
        <fullName evidence="1">diguanylate cyclase</fullName>
        <ecNumber evidence="1">2.7.7.65</ecNumber>
    </recommendedName>
</protein>
<dbReference type="InterPro" id="IPR029787">
    <property type="entry name" value="Nucleotide_cyclase"/>
</dbReference>